<dbReference type="Proteomes" id="UP001345691">
    <property type="component" value="Unassembled WGS sequence"/>
</dbReference>
<accession>A0ABR0JJR7</accession>
<feature type="compositionally biased region" description="Polar residues" evidence="1">
    <location>
        <begin position="26"/>
        <end position="40"/>
    </location>
</feature>
<organism evidence="2 3">
    <name type="scientific">Exophiala sideris</name>
    <dbReference type="NCBI Taxonomy" id="1016849"/>
    <lineage>
        <taxon>Eukaryota</taxon>
        <taxon>Fungi</taxon>
        <taxon>Dikarya</taxon>
        <taxon>Ascomycota</taxon>
        <taxon>Pezizomycotina</taxon>
        <taxon>Eurotiomycetes</taxon>
        <taxon>Chaetothyriomycetidae</taxon>
        <taxon>Chaetothyriales</taxon>
        <taxon>Herpotrichiellaceae</taxon>
        <taxon>Exophiala</taxon>
    </lineage>
</organism>
<dbReference type="EMBL" id="JAVRRF010000004">
    <property type="protein sequence ID" value="KAK5066228.1"/>
    <property type="molecule type" value="Genomic_DNA"/>
</dbReference>
<name>A0ABR0JJR7_9EURO</name>
<sequence length="249" mass="28724">MARVKAKTGRLAQKSARKGRRKPRRQQTVTTSQPALTTAQKLDLPLQAQPPQGRLPQPLASKEREAMYESLMYFMNNDKEKKEEILRLFQSEQKGLMLKYLQNDMIQAEDLSDVVVRGISQIIYERDPAKDVDIQVPQEHITEEMQAFNDAWVDLLPEVQLDQLQGSISYSVPSLKRMAGKWLKKLPPSKLPENQQIAVNKFLHKHLPDDVKRAIEQGELEPKPAGRQDLKMDYGTSWMFDWSEERGEN</sequence>
<evidence type="ECO:0000256" key="1">
    <source>
        <dbReference type="SAM" id="MobiDB-lite"/>
    </source>
</evidence>
<proteinExistence type="predicted"/>
<comment type="caution">
    <text evidence="2">The sequence shown here is derived from an EMBL/GenBank/DDBJ whole genome shotgun (WGS) entry which is preliminary data.</text>
</comment>
<evidence type="ECO:0000313" key="2">
    <source>
        <dbReference type="EMBL" id="KAK5066228.1"/>
    </source>
</evidence>
<evidence type="ECO:0000313" key="3">
    <source>
        <dbReference type="Proteomes" id="UP001345691"/>
    </source>
</evidence>
<reference evidence="2 3" key="1">
    <citation type="submission" date="2023-08" db="EMBL/GenBank/DDBJ databases">
        <title>Black Yeasts Isolated from many extreme environments.</title>
        <authorList>
            <person name="Coleine C."/>
            <person name="Stajich J.E."/>
            <person name="Selbmann L."/>
        </authorList>
    </citation>
    <scope>NUCLEOTIDE SEQUENCE [LARGE SCALE GENOMIC DNA]</scope>
    <source>
        <strain evidence="2 3">CCFEE 6328</strain>
    </source>
</reference>
<feature type="region of interest" description="Disordered" evidence="1">
    <location>
        <begin position="1"/>
        <end position="60"/>
    </location>
</feature>
<gene>
    <name evidence="2" type="ORF">LTR69_002746</name>
</gene>
<keyword evidence="3" id="KW-1185">Reference proteome</keyword>
<protein>
    <submittedName>
        <fullName evidence="2">Uncharacterized protein</fullName>
    </submittedName>
</protein>
<feature type="compositionally biased region" description="Basic residues" evidence="1">
    <location>
        <begin position="15"/>
        <end position="25"/>
    </location>
</feature>